<dbReference type="Pfam" id="PF01380">
    <property type="entry name" value="SIS"/>
    <property type="match status" value="1"/>
</dbReference>
<dbReference type="GO" id="GO:0005886">
    <property type="term" value="C:plasma membrane"/>
    <property type="evidence" value="ECO:0007669"/>
    <property type="project" value="TreeGrafter"/>
</dbReference>
<keyword evidence="3" id="KW-0378">Hydrolase</keyword>
<name>A0A916JC00_9BACT</name>
<dbReference type="PROSITE" id="PS51464">
    <property type="entry name" value="SIS"/>
    <property type="match status" value="1"/>
</dbReference>
<reference evidence="3" key="1">
    <citation type="submission" date="2021-04" db="EMBL/GenBank/DDBJ databases">
        <authorList>
            <person name="Rodrigo-Torres L."/>
            <person name="Arahal R. D."/>
            <person name="Lucena T."/>
        </authorList>
    </citation>
    <scope>NUCLEOTIDE SEQUENCE</scope>
    <source>
        <strain evidence="3">CECT 9275</strain>
    </source>
</reference>
<dbReference type="EMBL" id="CAJRAF010000002">
    <property type="protein sequence ID" value="CAG5000847.1"/>
    <property type="molecule type" value="Genomic_DNA"/>
</dbReference>
<dbReference type="InterPro" id="IPR001347">
    <property type="entry name" value="SIS_dom"/>
</dbReference>
<accession>A0A916JC00</accession>
<evidence type="ECO:0000256" key="1">
    <source>
        <dbReference type="ARBA" id="ARBA00022737"/>
    </source>
</evidence>
<dbReference type="SUPFAM" id="SSF53697">
    <property type="entry name" value="SIS domain"/>
    <property type="match status" value="1"/>
</dbReference>
<proteinExistence type="predicted"/>
<dbReference type="InterPro" id="IPR046348">
    <property type="entry name" value="SIS_dom_sf"/>
</dbReference>
<dbReference type="Proteomes" id="UP000680038">
    <property type="component" value="Unassembled WGS sequence"/>
</dbReference>
<dbReference type="EC" id="3.5.99.-" evidence="3"/>
<dbReference type="GO" id="GO:0016787">
    <property type="term" value="F:hydrolase activity"/>
    <property type="evidence" value="ECO:0007669"/>
    <property type="project" value="UniProtKB-KW"/>
</dbReference>
<organism evidence="3 4">
    <name type="scientific">Dyadobacter helix</name>
    <dbReference type="NCBI Taxonomy" id="2822344"/>
    <lineage>
        <taxon>Bacteria</taxon>
        <taxon>Pseudomonadati</taxon>
        <taxon>Bacteroidota</taxon>
        <taxon>Cytophagia</taxon>
        <taxon>Cytophagales</taxon>
        <taxon>Spirosomataceae</taxon>
        <taxon>Dyadobacter</taxon>
    </lineage>
</organism>
<evidence type="ECO:0000313" key="3">
    <source>
        <dbReference type="EMBL" id="CAG5000847.1"/>
    </source>
</evidence>
<dbReference type="CDD" id="cd05008">
    <property type="entry name" value="SIS_GlmS_GlmD_1"/>
    <property type="match status" value="1"/>
</dbReference>
<keyword evidence="4" id="KW-1185">Reference proteome</keyword>
<dbReference type="GO" id="GO:1901135">
    <property type="term" value="P:carbohydrate derivative metabolic process"/>
    <property type="evidence" value="ECO:0007669"/>
    <property type="project" value="InterPro"/>
</dbReference>
<dbReference type="Gene3D" id="3.40.50.10490">
    <property type="entry name" value="Glucose-6-phosphate isomerase like protein, domain 1"/>
    <property type="match status" value="2"/>
</dbReference>
<sequence>MSSESKLLKEQYNISKELLGFTLAELQENEGYLTAKEIAQQPRLWQKTWQLVYENKEKLSDFLRSAFAEDSLTVVLTGAGTSAFIGNVLQGPFQKHTKKTTTAIATTDLILHPEQYLNKSATLLISFARSGDSPESLAAVNIADEYCEKVYHLIITCNPEGQLALSSVPGKKTALVFLLPPEADDQSLAMTGSFTSMLLAGLLIARIADISLLRVQVDTLSQFGENILENYSQPLRSAARLDFQRVVFLGSGPLRWVANESDLKVQELTDGTVICKSDSFLGFRHGPKAVINAATLLVYLFSNNAHVYRYENDLVKAVSLGERGLYRIGVIETAKKGIDTDLLIELSSNGESVDEEMLSVVSVLPAQLLGFYKSLELGLSPDKPSKKETITRVVRGVTIYPFSE</sequence>
<protein>
    <submittedName>
        <fullName evidence="3">D-galactosamine-6-phosphate deaminase AgaS</fullName>
        <ecNumber evidence="3">3.5.99.-</ecNumber>
    </submittedName>
</protein>
<keyword evidence="1" id="KW-0677">Repeat</keyword>
<comment type="caution">
    <text evidence="3">The sequence shown here is derived from an EMBL/GenBank/DDBJ whole genome shotgun (WGS) entry which is preliminary data.</text>
</comment>
<dbReference type="AlphaFoldDB" id="A0A916JC00"/>
<dbReference type="InterPro" id="IPR050303">
    <property type="entry name" value="GatZ_KbaZ_carbometab"/>
</dbReference>
<dbReference type="GO" id="GO:0097367">
    <property type="term" value="F:carbohydrate derivative binding"/>
    <property type="evidence" value="ECO:0007669"/>
    <property type="project" value="InterPro"/>
</dbReference>
<dbReference type="InterPro" id="IPR035466">
    <property type="entry name" value="GlmS/AgaS_SIS"/>
</dbReference>
<gene>
    <name evidence="3" type="primary">agaS</name>
    <name evidence="3" type="ORF">DYBT9275_02544</name>
</gene>
<dbReference type="PANTHER" id="PTHR32502:SF3">
    <property type="entry name" value="D-GALACTOSAMINE-6-PHOSPHATE DEAMINASE AGAS-RELATED"/>
    <property type="match status" value="1"/>
</dbReference>
<dbReference type="GO" id="GO:0009401">
    <property type="term" value="P:phosphoenolpyruvate-dependent sugar phosphotransferase system"/>
    <property type="evidence" value="ECO:0007669"/>
    <property type="project" value="TreeGrafter"/>
</dbReference>
<evidence type="ECO:0000313" key="4">
    <source>
        <dbReference type="Proteomes" id="UP000680038"/>
    </source>
</evidence>
<dbReference type="RefSeq" id="WP_215239173.1">
    <property type="nucleotide sequence ID" value="NZ_CAJRAF010000002.1"/>
</dbReference>
<feature type="domain" description="SIS" evidence="2">
    <location>
        <begin position="63"/>
        <end position="213"/>
    </location>
</feature>
<dbReference type="PANTHER" id="PTHR32502">
    <property type="entry name" value="N-ACETYLGALACTOSAMINE PERMEASE II COMPONENT-RELATED"/>
    <property type="match status" value="1"/>
</dbReference>
<evidence type="ECO:0000259" key="2">
    <source>
        <dbReference type="PROSITE" id="PS51464"/>
    </source>
</evidence>